<evidence type="ECO:0000256" key="7">
    <source>
        <dbReference type="ARBA" id="ARBA00023136"/>
    </source>
</evidence>
<dbReference type="Pfam" id="PF02652">
    <property type="entry name" value="Lactate_perm"/>
    <property type="match status" value="2"/>
</dbReference>
<evidence type="ECO:0000256" key="4">
    <source>
        <dbReference type="ARBA" id="ARBA00022475"/>
    </source>
</evidence>
<evidence type="ECO:0000256" key="5">
    <source>
        <dbReference type="ARBA" id="ARBA00022692"/>
    </source>
</evidence>
<feature type="transmembrane region" description="Helical" evidence="8">
    <location>
        <begin position="148"/>
        <end position="169"/>
    </location>
</feature>
<keyword evidence="3 8" id="KW-0813">Transport</keyword>
<keyword evidence="6 8" id="KW-1133">Transmembrane helix</keyword>
<evidence type="ECO:0000256" key="8">
    <source>
        <dbReference type="RuleBase" id="RU365092"/>
    </source>
</evidence>
<evidence type="ECO:0000313" key="10">
    <source>
        <dbReference type="Proteomes" id="UP000004705"/>
    </source>
</evidence>
<keyword evidence="7 8" id="KW-0472">Membrane</keyword>
<keyword evidence="4 8" id="KW-1003">Cell membrane</keyword>
<proteinExistence type="inferred from homology"/>
<dbReference type="InterPro" id="IPR003804">
    <property type="entry name" value="Lactate_perm"/>
</dbReference>
<evidence type="ECO:0000256" key="6">
    <source>
        <dbReference type="ARBA" id="ARBA00022989"/>
    </source>
</evidence>
<reference evidence="9 10" key="1">
    <citation type="journal article" date="2012" name="Stand. Genomic Sci.">
        <title>Genome sequence of the soil bacterium Saccharomonospora azurea type strain (NA-128(T)).</title>
        <authorList>
            <person name="Klenk H.P."/>
            <person name="Held B."/>
            <person name="Lucas S."/>
            <person name="Lapidus A."/>
            <person name="Copeland A."/>
            <person name="Hammon N."/>
            <person name="Pitluck S."/>
            <person name="Goodwin L.A."/>
            <person name="Han C."/>
            <person name="Tapia R."/>
            <person name="Brambilla E.M."/>
            <person name="Potter G."/>
            <person name="Land M."/>
            <person name="Ivanova N."/>
            <person name="Rohde M."/>
            <person name="Goker M."/>
            <person name="Detter J.C."/>
            <person name="Kyrpides N.C."/>
            <person name="Woyke T."/>
        </authorList>
    </citation>
    <scope>NUCLEOTIDE SEQUENCE [LARGE SCALE GENOMIC DNA]</scope>
    <source>
        <strain evidence="9 10">NA-128</strain>
    </source>
</reference>
<feature type="transmembrane region" description="Helical" evidence="8">
    <location>
        <begin position="268"/>
        <end position="293"/>
    </location>
</feature>
<evidence type="ECO:0000256" key="3">
    <source>
        <dbReference type="ARBA" id="ARBA00022448"/>
    </source>
</evidence>
<dbReference type="GO" id="GO:0005886">
    <property type="term" value="C:plasma membrane"/>
    <property type="evidence" value="ECO:0007669"/>
    <property type="project" value="UniProtKB-SubCell"/>
</dbReference>
<sequence>MTPEAVDFVVALAPIVVVLALLAFRTSSLWAGVAGLVVALVGAVVAFPLDGSQVGAAASGMVPTVVEIAAILLGGVVLAEAMTRGGAQDRIATWLERAESGADRTVTLLLLVYGLTPFMESVTGFGLGVVITAPLLIRLGLTPVKAVVSGLLGLVLVPWGSLGPGTLIASQLGEQDFTRLGVWSALLSLPVLVISMVAVFVLNVGRPTPRQLALAAAVVLTEWTALLVANLTVGTPLAGVLASTVVIAGLLVLTRVGNGPLPPVSRPLLVAVVPYLVIVAGILATTGLLAATAAHDTLGWISSPALWLVLAAVVAVATTGLPAADRRRLVRHGLRRWVPIAGNALVFLVLGFVMASTGMAEHLATTAEKVGYGFVAAIPAMGGIGGYLTGSNVGAAAMFSTATTTAATGLGANPLIALAGQNVAGSFAMIASPPRVALAVGVALTPGERLPRTANAILLGTVAVTALVLGGIVVVLA</sequence>
<feature type="transmembrane region" description="Helical" evidence="8">
    <location>
        <begin position="456"/>
        <end position="476"/>
    </location>
</feature>
<dbReference type="Proteomes" id="UP000004705">
    <property type="component" value="Chromosome"/>
</dbReference>
<feature type="transmembrane region" description="Helical" evidence="8">
    <location>
        <begin position="29"/>
        <end position="49"/>
    </location>
</feature>
<feature type="transmembrane region" description="Helical" evidence="8">
    <location>
        <begin position="61"/>
        <end position="81"/>
    </location>
</feature>
<dbReference type="PANTHER" id="PTHR30003">
    <property type="entry name" value="L-LACTATE PERMEASE"/>
    <property type="match status" value="1"/>
</dbReference>
<feature type="transmembrane region" description="Helical" evidence="8">
    <location>
        <begin position="336"/>
        <end position="358"/>
    </location>
</feature>
<dbReference type="AlphaFoldDB" id="H8G731"/>
<feature type="transmembrane region" description="Helical" evidence="8">
    <location>
        <begin position="305"/>
        <end position="324"/>
    </location>
</feature>
<dbReference type="RefSeq" id="WP_005437996.1">
    <property type="nucleotide sequence ID" value="NZ_CM001466.1"/>
</dbReference>
<gene>
    <name evidence="9" type="ORF">SacazDRAFT_00319</name>
</gene>
<organism evidence="9 10">
    <name type="scientific">Saccharomonospora azurea NA-128</name>
    <dbReference type="NCBI Taxonomy" id="882081"/>
    <lineage>
        <taxon>Bacteria</taxon>
        <taxon>Bacillati</taxon>
        <taxon>Actinomycetota</taxon>
        <taxon>Actinomycetes</taxon>
        <taxon>Pseudonocardiales</taxon>
        <taxon>Pseudonocardiaceae</taxon>
        <taxon>Saccharomonospora</taxon>
    </lineage>
</organism>
<feature type="transmembrane region" description="Helical" evidence="8">
    <location>
        <begin position="237"/>
        <end position="256"/>
    </location>
</feature>
<feature type="transmembrane region" description="Helical" evidence="8">
    <location>
        <begin position="6"/>
        <end position="24"/>
    </location>
</feature>
<comment type="function">
    <text evidence="8">Uptake of L-lactate across the membrane. Can also transport D-lactate and glycolate.</text>
</comment>
<evidence type="ECO:0000256" key="1">
    <source>
        <dbReference type="ARBA" id="ARBA00004651"/>
    </source>
</evidence>
<accession>H8G731</accession>
<evidence type="ECO:0000313" key="9">
    <source>
        <dbReference type="EMBL" id="EHY87300.1"/>
    </source>
</evidence>
<dbReference type="HOGENOM" id="CLU_042497_0_0_11"/>
<keyword evidence="10" id="KW-1185">Reference proteome</keyword>
<feature type="transmembrane region" description="Helical" evidence="8">
    <location>
        <begin position="370"/>
        <end position="388"/>
    </location>
</feature>
<protein>
    <recommendedName>
        <fullName evidence="8">L-lactate permease</fullName>
    </recommendedName>
</protein>
<dbReference type="OrthoDB" id="9761056at2"/>
<dbReference type="PANTHER" id="PTHR30003:SF0">
    <property type="entry name" value="GLYCOLATE PERMEASE GLCA-RELATED"/>
    <property type="match status" value="1"/>
</dbReference>
<name>H8G731_9PSEU</name>
<comment type="similarity">
    <text evidence="2 8">Belongs to the lactate permease family.</text>
</comment>
<comment type="subcellular location">
    <subcellularLocation>
        <location evidence="1 8">Cell membrane</location>
        <topology evidence="1 8">Multi-pass membrane protein</topology>
    </subcellularLocation>
</comment>
<feature type="transmembrane region" description="Helical" evidence="8">
    <location>
        <begin position="181"/>
        <end position="205"/>
    </location>
</feature>
<keyword evidence="5 8" id="KW-0812">Transmembrane</keyword>
<dbReference type="GO" id="GO:0015295">
    <property type="term" value="F:solute:proton symporter activity"/>
    <property type="evidence" value="ECO:0007669"/>
    <property type="project" value="TreeGrafter"/>
</dbReference>
<dbReference type="GO" id="GO:0015129">
    <property type="term" value="F:lactate transmembrane transporter activity"/>
    <property type="evidence" value="ECO:0007669"/>
    <property type="project" value="UniProtKB-UniRule"/>
</dbReference>
<evidence type="ECO:0000256" key="2">
    <source>
        <dbReference type="ARBA" id="ARBA00010100"/>
    </source>
</evidence>
<dbReference type="EMBL" id="CM001466">
    <property type="protein sequence ID" value="EHY87300.1"/>
    <property type="molecule type" value="Genomic_DNA"/>
</dbReference>